<name>A0A6M3LPE5_9ZZZZ</name>
<accession>A0A6M3LPE5</accession>
<protein>
    <submittedName>
        <fullName evidence="1">Uncharacterized protein</fullName>
    </submittedName>
</protein>
<gene>
    <name evidence="1" type="ORF">MM415B03696_0009</name>
</gene>
<sequence>MIYLSIVCIFIYNTTVENLETVKAGYNEACKGLKTYRQKLWRKIYEIFPEYEGCDIDLHWDEKDKELVVSAKKDSSH</sequence>
<reference evidence="1" key="1">
    <citation type="submission" date="2020-03" db="EMBL/GenBank/DDBJ databases">
        <title>The deep terrestrial virosphere.</title>
        <authorList>
            <person name="Holmfeldt K."/>
            <person name="Nilsson E."/>
            <person name="Simone D."/>
            <person name="Lopez-Fernandez M."/>
            <person name="Wu X."/>
            <person name="de Brujin I."/>
            <person name="Lundin D."/>
            <person name="Andersson A."/>
            <person name="Bertilsson S."/>
            <person name="Dopson M."/>
        </authorList>
    </citation>
    <scope>NUCLEOTIDE SEQUENCE</scope>
    <source>
        <strain evidence="1">MM415B03696</strain>
    </source>
</reference>
<organism evidence="1">
    <name type="scientific">viral metagenome</name>
    <dbReference type="NCBI Taxonomy" id="1070528"/>
    <lineage>
        <taxon>unclassified sequences</taxon>
        <taxon>metagenomes</taxon>
        <taxon>organismal metagenomes</taxon>
    </lineage>
</organism>
<dbReference type="AlphaFoldDB" id="A0A6M3LPE5"/>
<dbReference type="EMBL" id="MT143273">
    <property type="protein sequence ID" value="QJA94941.1"/>
    <property type="molecule type" value="Genomic_DNA"/>
</dbReference>
<evidence type="ECO:0000313" key="1">
    <source>
        <dbReference type="EMBL" id="QJA94941.1"/>
    </source>
</evidence>
<proteinExistence type="predicted"/>